<evidence type="ECO:0000313" key="3">
    <source>
        <dbReference type="Proteomes" id="UP000014760"/>
    </source>
</evidence>
<dbReference type="GO" id="GO:0020037">
    <property type="term" value="F:heme binding"/>
    <property type="evidence" value="ECO:0007669"/>
    <property type="project" value="InterPro"/>
</dbReference>
<dbReference type="AlphaFoldDB" id="R7V7K1"/>
<reference evidence="2" key="3">
    <citation type="submission" date="2015-06" db="UniProtKB">
        <authorList>
            <consortium name="EnsemblMetazoa"/>
        </authorList>
    </citation>
    <scope>IDENTIFICATION</scope>
</reference>
<evidence type="ECO:0000313" key="1">
    <source>
        <dbReference type="EMBL" id="ELU14534.1"/>
    </source>
</evidence>
<dbReference type="EMBL" id="AMQN01004813">
    <property type="status" value="NOT_ANNOTATED_CDS"/>
    <property type="molecule type" value="Genomic_DNA"/>
</dbReference>
<dbReference type="STRING" id="283909.R7V7K1"/>
<evidence type="ECO:0000313" key="2">
    <source>
        <dbReference type="EnsemblMetazoa" id="CapteP199488"/>
    </source>
</evidence>
<dbReference type="GO" id="GO:0004497">
    <property type="term" value="F:monooxygenase activity"/>
    <property type="evidence" value="ECO:0007669"/>
    <property type="project" value="InterPro"/>
</dbReference>
<dbReference type="GO" id="GO:0016705">
    <property type="term" value="F:oxidoreductase activity, acting on paired donors, with incorporation or reduction of molecular oxygen"/>
    <property type="evidence" value="ECO:0007669"/>
    <property type="project" value="InterPro"/>
</dbReference>
<dbReference type="Proteomes" id="UP000014760">
    <property type="component" value="Unassembled WGS sequence"/>
</dbReference>
<keyword evidence="3" id="KW-1185">Reference proteome</keyword>
<protein>
    <submittedName>
        <fullName evidence="1 2">Uncharacterized protein</fullName>
    </submittedName>
</protein>
<proteinExistence type="predicted"/>
<organism evidence="1">
    <name type="scientific">Capitella teleta</name>
    <name type="common">Polychaete worm</name>
    <dbReference type="NCBI Taxonomy" id="283909"/>
    <lineage>
        <taxon>Eukaryota</taxon>
        <taxon>Metazoa</taxon>
        <taxon>Spiralia</taxon>
        <taxon>Lophotrochozoa</taxon>
        <taxon>Annelida</taxon>
        <taxon>Polychaeta</taxon>
        <taxon>Sedentaria</taxon>
        <taxon>Scolecida</taxon>
        <taxon>Capitellidae</taxon>
        <taxon>Capitella</taxon>
    </lineage>
</organism>
<dbReference type="SUPFAM" id="SSF48264">
    <property type="entry name" value="Cytochrome P450"/>
    <property type="match status" value="1"/>
</dbReference>
<reference evidence="1 3" key="2">
    <citation type="journal article" date="2013" name="Nature">
        <title>Insights into bilaterian evolution from three spiralian genomes.</title>
        <authorList>
            <person name="Simakov O."/>
            <person name="Marletaz F."/>
            <person name="Cho S.J."/>
            <person name="Edsinger-Gonzales E."/>
            <person name="Havlak P."/>
            <person name="Hellsten U."/>
            <person name="Kuo D.H."/>
            <person name="Larsson T."/>
            <person name="Lv J."/>
            <person name="Arendt D."/>
            <person name="Savage R."/>
            <person name="Osoegawa K."/>
            <person name="de Jong P."/>
            <person name="Grimwood J."/>
            <person name="Chapman J.A."/>
            <person name="Shapiro H."/>
            <person name="Aerts A."/>
            <person name="Otillar R.P."/>
            <person name="Terry A.Y."/>
            <person name="Boore J.L."/>
            <person name="Grigoriev I.V."/>
            <person name="Lindberg D.R."/>
            <person name="Seaver E.C."/>
            <person name="Weisblat D.A."/>
            <person name="Putnam N.H."/>
            <person name="Rokhsar D.S."/>
        </authorList>
    </citation>
    <scope>NUCLEOTIDE SEQUENCE</scope>
    <source>
        <strain evidence="1 3">I ESC-2004</strain>
    </source>
</reference>
<dbReference type="EMBL" id="KB294418">
    <property type="protein sequence ID" value="ELU14534.1"/>
    <property type="molecule type" value="Genomic_DNA"/>
</dbReference>
<gene>
    <name evidence="1" type="ORF">CAPTEDRAFT_199488</name>
</gene>
<sequence>MEIKLCNESESITISFTCFTALDFNVDASDKVQNVFRCTDKHLTVTIVNNRFDLYALSRLSTDVKNDCRMVPVWKASTIFLNVFPRRSVMLESIGSPASFVPPILVLAFTWLVYKAFVEPLTSSLKKIPGVNFNQLFGSMARIKKGEAMEACLGFFKEIIGNGLISSEGAQHTAQKKLMAPEFNKDSIKGMLPIFSKAR</sequence>
<dbReference type="OrthoDB" id="1470350at2759"/>
<dbReference type="Gene3D" id="1.10.630.10">
    <property type="entry name" value="Cytochrome P450"/>
    <property type="match status" value="1"/>
</dbReference>
<dbReference type="HOGENOM" id="CLU_1373387_0_0_1"/>
<dbReference type="EnsemblMetazoa" id="CapteT199488">
    <property type="protein sequence ID" value="CapteP199488"/>
    <property type="gene ID" value="CapteG199488"/>
</dbReference>
<name>R7V7K1_CAPTE</name>
<reference evidence="3" key="1">
    <citation type="submission" date="2012-12" db="EMBL/GenBank/DDBJ databases">
        <authorList>
            <person name="Hellsten U."/>
            <person name="Grimwood J."/>
            <person name="Chapman J.A."/>
            <person name="Shapiro H."/>
            <person name="Aerts A."/>
            <person name="Otillar R.P."/>
            <person name="Terry A.Y."/>
            <person name="Boore J.L."/>
            <person name="Simakov O."/>
            <person name="Marletaz F."/>
            <person name="Cho S.-J."/>
            <person name="Edsinger-Gonzales E."/>
            <person name="Havlak P."/>
            <person name="Kuo D.-H."/>
            <person name="Larsson T."/>
            <person name="Lv J."/>
            <person name="Arendt D."/>
            <person name="Savage R."/>
            <person name="Osoegawa K."/>
            <person name="de Jong P."/>
            <person name="Lindberg D.R."/>
            <person name="Seaver E.C."/>
            <person name="Weisblat D.A."/>
            <person name="Putnam N.H."/>
            <person name="Grigoriev I.V."/>
            <person name="Rokhsar D.S."/>
        </authorList>
    </citation>
    <scope>NUCLEOTIDE SEQUENCE</scope>
    <source>
        <strain evidence="3">I ESC-2004</strain>
    </source>
</reference>
<dbReference type="InterPro" id="IPR036396">
    <property type="entry name" value="Cyt_P450_sf"/>
</dbReference>
<accession>R7V7K1</accession>
<dbReference type="GO" id="GO:0005506">
    <property type="term" value="F:iron ion binding"/>
    <property type="evidence" value="ECO:0007669"/>
    <property type="project" value="InterPro"/>
</dbReference>